<dbReference type="AlphaFoldDB" id="A0A9N8EMU8"/>
<organism evidence="1 2">
    <name type="scientific">Seminavis robusta</name>
    <dbReference type="NCBI Taxonomy" id="568900"/>
    <lineage>
        <taxon>Eukaryota</taxon>
        <taxon>Sar</taxon>
        <taxon>Stramenopiles</taxon>
        <taxon>Ochrophyta</taxon>
        <taxon>Bacillariophyta</taxon>
        <taxon>Bacillariophyceae</taxon>
        <taxon>Bacillariophycidae</taxon>
        <taxon>Naviculales</taxon>
        <taxon>Naviculaceae</taxon>
        <taxon>Seminavis</taxon>
    </lineage>
</organism>
<evidence type="ECO:0000313" key="2">
    <source>
        <dbReference type="Proteomes" id="UP001153069"/>
    </source>
</evidence>
<accession>A0A9N8EMU8</accession>
<sequence>MAVFRTFDIEPEDAVAPPETEMVEVYGTKNMTCIYTGEITEVHARGLSFEHSINTFCRCSGAVIFLLEEYQGGGAGKALAIHVGGHPHDSTRANVAFRI</sequence>
<dbReference type="EMBL" id="CAICTM010001279">
    <property type="protein sequence ID" value="CAB9522226.1"/>
    <property type="molecule type" value="Genomic_DNA"/>
</dbReference>
<gene>
    <name evidence="1" type="ORF">SEMRO_1281_G258900.1</name>
</gene>
<reference evidence="1" key="1">
    <citation type="submission" date="2020-06" db="EMBL/GenBank/DDBJ databases">
        <authorList>
            <consortium name="Plant Systems Biology data submission"/>
        </authorList>
    </citation>
    <scope>NUCLEOTIDE SEQUENCE</scope>
    <source>
        <strain evidence="1">D6</strain>
    </source>
</reference>
<keyword evidence="2" id="KW-1185">Reference proteome</keyword>
<protein>
    <submittedName>
        <fullName evidence="1">Uncharacterized protein</fullName>
    </submittedName>
</protein>
<dbReference type="Proteomes" id="UP001153069">
    <property type="component" value="Unassembled WGS sequence"/>
</dbReference>
<evidence type="ECO:0000313" key="1">
    <source>
        <dbReference type="EMBL" id="CAB9522226.1"/>
    </source>
</evidence>
<name>A0A9N8EMU8_9STRA</name>
<comment type="caution">
    <text evidence="1">The sequence shown here is derived from an EMBL/GenBank/DDBJ whole genome shotgun (WGS) entry which is preliminary data.</text>
</comment>
<proteinExistence type="predicted"/>